<organism evidence="3 4">
    <name type="scientific">Lophiotrema nucula</name>
    <dbReference type="NCBI Taxonomy" id="690887"/>
    <lineage>
        <taxon>Eukaryota</taxon>
        <taxon>Fungi</taxon>
        <taxon>Dikarya</taxon>
        <taxon>Ascomycota</taxon>
        <taxon>Pezizomycotina</taxon>
        <taxon>Dothideomycetes</taxon>
        <taxon>Pleosporomycetidae</taxon>
        <taxon>Pleosporales</taxon>
        <taxon>Lophiotremataceae</taxon>
        <taxon>Lophiotrema</taxon>
    </lineage>
</organism>
<protein>
    <recommendedName>
        <fullName evidence="2">BTB domain-containing protein</fullName>
    </recommendedName>
</protein>
<feature type="domain" description="BTB" evidence="2">
    <location>
        <begin position="33"/>
        <end position="104"/>
    </location>
</feature>
<reference evidence="3" key="1">
    <citation type="journal article" date="2020" name="Stud. Mycol.">
        <title>101 Dothideomycetes genomes: a test case for predicting lifestyles and emergence of pathogens.</title>
        <authorList>
            <person name="Haridas S."/>
            <person name="Albert R."/>
            <person name="Binder M."/>
            <person name="Bloem J."/>
            <person name="Labutti K."/>
            <person name="Salamov A."/>
            <person name="Andreopoulos B."/>
            <person name="Baker S."/>
            <person name="Barry K."/>
            <person name="Bills G."/>
            <person name="Bluhm B."/>
            <person name="Cannon C."/>
            <person name="Castanera R."/>
            <person name="Culley D."/>
            <person name="Daum C."/>
            <person name="Ezra D."/>
            <person name="Gonzalez J."/>
            <person name="Henrissat B."/>
            <person name="Kuo A."/>
            <person name="Liang C."/>
            <person name="Lipzen A."/>
            <person name="Lutzoni F."/>
            <person name="Magnuson J."/>
            <person name="Mondo S."/>
            <person name="Nolan M."/>
            <person name="Ohm R."/>
            <person name="Pangilinan J."/>
            <person name="Park H.-J."/>
            <person name="Ramirez L."/>
            <person name="Alfaro M."/>
            <person name="Sun H."/>
            <person name="Tritt A."/>
            <person name="Yoshinaga Y."/>
            <person name="Zwiers L.-H."/>
            <person name="Turgeon B."/>
            <person name="Goodwin S."/>
            <person name="Spatafora J."/>
            <person name="Crous P."/>
            <person name="Grigoriev I."/>
        </authorList>
    </citation>
    <scope>NUCLEOTIDE SEQUENCE</scope>
    <source>
        <strain evidence="3">CBS 627.86</strain>
    </source>
</reference>
<sequence>MSRPGKVKPENAELAQVNDVVVSTHEAAALGLDAVEVRVGRDDEQKHFLVHKALLKSKSPFFAKALCGEWREAKDCAVNLPDVEPAIFELYVQFLFAQKLPIRSSPLEVTDEEIAKHQMNEGYNDDEAEGEKSEPNKDDDDEAEDSGNQEPVNSLSPEAQRDHDARMVLSEKFQDMKTRNALMKALVVICKEGYYDGSKYPDESCVNIIWEGTPRSSPMRQYLLDCYCDYSFNQWYPIKNKERFSHEFLFDIVRRMSQRRACPSGPSKTDDSSNYYEKPRKRAVDNLDESQDPKRVKTE</sequence>
<dbReference type="InterPro" id="IPR011333">
    <property type="entry name" value="SKP1/BTB/POZ_sf"/>
</dbReference>
<dbReference type="AlphaFoldDB" id="A0A6A5ZUI7"/>
<dbReference type="EMBL" id="ML977311">
    <property type="protein sequence ID" value="KAF2121998.1"/>
    <property type="molecule type" value="Genomic_DNA"/>
</dbReference>
<evidence type="ECO:0000313" key="3">
    <source>
        <dbReference type="EMBL" id="KAF2121998.1"/>
    </source>
</evidence>
<dbReference type="PANTHER" id="PTHR47843">
    <property type="entry name" value="BTB DOMAIN-CONTAINING PROTEIN-RELATED"/>
    <property type="match status" value="1"/>
</dbReference>
<gene>
    <name evidence="3" type="ORF">BDV96DRAFT_662972</name>
</gene>
<dbReference type="Proteomes" id="UP000799770">
    <property type="component" value="Unassembled WGS sequence"/>
</dbReference>
<dbReference type="Pfam" id="PF00651">
    <property type="entry name" value="BTB"/>
    <property type="match status" value="1"/>
</dbReference>
<evidence type="ECO:0000256" key="1">
    <source>
        <dbReference type="SAM" id="MobiDB-lite"/>
    </source>
</evidence>
<proteinExistence type="predicted"/>
<evidence type="ECO:0000259" key="2">
    <source>
        <dbReference type="PROSITE" id="PS50097"/>
    </source>
</evidence>
<dbReference type="OrthoDB" id="1022638at2759"/>
<keyword evidence="4" id="KW-1185">Reference proteome</keyword>
<feature type="compositionally biased region" description="Acidic residues" evidence="1">
    <location>
        <begin position="137"/>
        <end position="147"/>
    </location>
</feature>
<dbReference type="Gene3D" id="3.30.710.10">
    <property type="entry name" value="Potassium Channel Kv1.1, Chain A"/>
    <property type="match status" value="1"/>
</dbReference>
<evidence type="ECO:0000313" key="4">
    <source>
        <dbReference type="Proteomes" id="UP000799770"/>
    </source>
</evidence>
<dbReference type="SUPFAM" id="SSF54695">
    <property type="entry name" value="POZ domain"/>
    <property type="match status" value="1"/>
</dbReference>
<dbReference type="InterPro" id="IPR000210">
    <property type="entry name" value="BTB/POZ_dom"/>
</dbReference>
<feature type="region of interest" description="Disordered" evidence="1">
    <location>
        <begin position="119"/>
        <end position="164"/>
    </location>
</feature>
<dbReference type="PROSITE" id="PS50097">
    <property type="entry name" value="BTB"/>
    <property type="match status" value="1"/>
</dbReference>
<feature type="compositionally biased region" description="Polar residues" evidence="1">
    <location>
        <begin position="148"/>
        <end position="157"/>
    </location>
</feature>
<accession>A0A6A5ZUI7</accession>
<feature type="region of interest" description="Disordered" evidence="1">
    <location>
        <begin position="260"/>
        <end position="299"/>
    </location>
</feature>
<dbReference type="PANTHER" id="PTHR47843:SF2">
    <property type="entry name" value="BTB DOMAIN-CONTAINING PROTEIN"/>
    <property type="match status" value="1"/>
</dbReference>
<name>A0A6A5ZUI7_9PLEO</name>
<dbReference type="CDD" id="cd18186">
    <property type="entry name" value="BTB_POZ_ZBTB_KLHL-like"/>
    <property type="match status" value="1"/>
</dbReference>